<feature type="signal peptide" evidence="4">
    <location>
        <begin position="1"/>
        <end position="19"/>
    </location>
</feature>
<dbReference type="PANTHER" id="PTHR46847">
    <property type="entry name" value="D-ALLOSE-BINDING PERIPLASMIC PROTEIN-RELATED"/>
    <property type="match status" value="1"/>
</dbReference>
<evidence type="ECO:0000256" key="4">
    <source>
        <dbReference type="SAM" id="SignalP"/>
    </source>
</evidence>
<sequence length="312" mass="33198">MKRLMITTAFAITAFGAQAQEIGVAMAQFDNNFLTILRQGIEEAGHAEGVTLQFEDAQNDVPRQLSQIQNFISSGVDAIIVVAVDSDAITQMDKMANDAGIPIVNINREPPNVESLGPLEAFVGSREVDAGTIQATEACRLVKEKIGNGAANGVILAGDLFIQAGRVRTETVQDFVKTPGCDFVKIEDMQVADWSRSKASDLVSNWLTAGLTPDVIFANNDEMAIGAAQALKAAMVDPEDVVVAGIDATPDALMALKAGDIDLTVFQDAAGQGRKGLEVAAAMARGEELAERAVYIPFELVTPENVDDYLAR</sequence>
<dbReference type="SUPFAM" id="SSF53822">
    <property type="entry name" value="Periplasmic binding protein-like I"/>
    <property type="match status" value="1"/>
</dbReference>
<dbReference type="EMBL" id="QTUJ01000001">
    <property type="protein sequence ID" value="REF72566.1"/>
    <property type="molecule type" value="Genomic_DNA"/>
</dbReference>
<evidence type="ECO:0000259" key="5">
    <source>
        <dbReference type="Pfam" id="PF13407"/>
    </source>
</evidence>
<proteinExistence type="inferred from homology"/>
<feature type="chain" id="PRO_5017540853" evidence="4">
    <location>
        <begin position="20"/>
        <end position="312"/>
    </location>
</feature>
<dbReference type="Gene3D" id="3.40.50.2300">
    <property type="match status" value="2"/>
</dbReference>
<dbReference type="InterPro" id="IPR025997">
    <property type="entry name" value="SBP_2_dom"/>
</dbReference>
<organism evidence="6 7">
    <name type="scientific">Paracoccus versutus</name>
    <name type="common">Thiobacillus versutus</name>
    <dbReference type="NCBI Taxonomy" id="34007"/>
    <lineage>
        <taxon>Bacteria</taxon>
        <taxon>Pseudomonadati</taxon>
        <taxon>Pseudomonadota</taxon>
        <taxon>Alphaproteobacteria</taxon>
        <taxon>Rhodobacterales</taxon>
        <taxon>Paracoccaceae</taxon>
        <taxon>Paracoccus</taxon>
    </lineage>
</organism>
<comment type="subcellular location">
    <subcellularLocation>
        <location evidence="1">Cell envelope</location>
    </subcellularLocation>
</comment>
<evidence type="ECO:0000256" key="1">
    <source>
        <dbReference type="ARBA" id="ARBA00004196"/>
    </source>
</evidence>
<evidence type="ECO:0000313" key="7">
    <source>
        <dbReference type="Proteomes" id="UP000256941"/>
    </source>
</evidence>
<name>A0A3D9XQ33_PARVE</name>
<dbReference type="Pfam" id="PF13407">
    <property type="entry name" value="Peripla_BP_4"/>
    <property type="match status" value="1"/>
</dbReference>
<dbReference type="AlphaFoldDB" id="A0A3D9XQ33"/>
<dbReference type="PANTHER" id="PTHR46847:SF1">
    <property type="entry name" value="D-ALLOSE-BINDING PERIPLASMIC PROTEIN-RELATED"/>
    <property type="match status" value="1"/>
</dbReference>
<evidence type="ECO:0000256" key="3">
    <source>
        <dbReference type="ARBA" id="ARBA00022729"/>
    </source>
</evidence>
<dbReference type="InterPro" id="IPR028082">
    <property type="entry name" value="Peripla_BP_I"/>
</dbReference>
<dbReference type="GO" id="GO:0030246">
    <property type="term" value="F:carbohydrate binding"/>
    <property type="evidence" value="ECO:0007669"/>
    <property type="project" value="UniProtKB-ARBA"/>
</dbReference>
<dbReference type="Proteomes" id="UP000256941">
    <property type="component" value="Unassembled WGS sequence"/>
</dbReference>
<comment type="caution">
    <text evidence="6">The sequence shown here is derived from an EMBL/GenBank/DDBJ whole genome shotgun (WGS) entry which is preliminary data.</text>
</comment>
<protein>
    <submittedName>
        <fullName evidence="6">Monosaccharide ABC transporter substrate-binding protein (CUT2 family)</fullName>
    </submittedName>
</protein>
<keyword evidence="3 4" id="KW-0732">Signal</keyword>
<dbReference type="GO" id="GO:0030313">
    <property type="term" value="C:cell envelope"/>
    <property type="evidence" value="ECO:0007669"/>
    <property type="project" value="UniProtKB-SubCell"/>
</dbReference>
<reference evidence="6 7" key="1">
    <citation type="submission" date="2018-08" db="EMBL/GenBank/DDBJ databases">
        <title>Genomic Encyclopedia of Archaeal and Bacterial Type Strains, Phase II (KMG-II): from individual species to whole genera.</title>
        <authorList>
            <person name="Goeker M."/>
        </authorList>
    </citation>
    <scope>NUCLEOTIDE SEQUENCE [LARGE SCALE GENOMIC DNA]</scope>
    <source>
        <strain evidence="6 7">DSM 17099</strain>
    </source>
</reference>
<feature type="domain" description="Periplasmic binding protein" evidence="5">
    <location>
        <begin position="22"/>
        <end position="288"/>
    </location>
</feature>
<dbReference type="RefSeq" id="WP_116220963.1">
    <property type="nucleotide sequence ID" value="NZ_CP038196.1"/>
</dbReference>
<evidence type="ECO:0000313" key="6">
    <source>
        <dbReference type="EMBL" id="REF72566.1"/>
    </source>
</evidence>
<evidence type="ECO:0000256" key="2">
    <source>
        <dbReference type="ARBA" id="ARBA00007639"/>
    </source>
</evidence>
<accession>A0A3D9XQ33</accession>
<gene>
    <name evidence="6" type="ORF">BDD41_1048</name>
</gene>
<dbReference type="CDD" id="cd06301">
    <property type="entry name" value="PBP1_rhizopine_binding-like"/>
    <property type="match status" value="1"/>
</dbReference>
<comment type="similarity">
    <text evidence="2">Belongs to the bacterial solute-binding protein 2 family.</text>
</comment>